<dbReference type="PANTHER" id="PTHR33570:SF10">
    <property type="entry name" value="GAMMA-CARBOXYMUCONOLACTONE DECARBOXYLASE"/>
    <property type="match status" value="1"/>
</dbReference>
<comment type="caution">
    <text evidence="2">The sequence shown here is derived from an EMBL/GenBank/DDBJ whole genome shotgun (WGS) entry which is preliminary data.</text>
</comment>
<dbReference type="Pfam" id="PF02627">
    <property type="entry name" value="CMD"/>
    <property type="match status" value="1"/>
</dbReference>
<dbReference type="EMBL" id="JAESVA010000015">
    <property type="protein sequence ID" value="MCB8883634.1"/>
    <property type="molecule type" value="Genomic_DNA"/>
</dbReference>
<keyword evidence="3" id="KW-1185">Reference proteome</keyword>
<dbReference type="SUPFAM" id="SSF69118">
    <property type="entry name" value="AhpD-like"/>
    <property type="match status" value="1"/>
</dbReference>
<name>A0A964E6J1_9PROT</name>
<reference evidence="2 3" key="1">
    <citation type="journal article" date="2021" name="Microorganisms">
        <title>Acidisoma silvae sp. nov. and Acidisomacellulosilytica sp. nov., Two Acidophilic Bacteria Isolated from Decaying Wood, Hydrolyzing Cellulose and Producing Poly-3-hydroxybutyrate.</title>
        <authorList>
            <person name="Mieszkin S."/>
            <person name="Pouder E."/>
            <person name="Uroz S."/>
            <person name="Simon-Colin C."/>
            <person name="Alain K."/>
        </authorList>
    </citation>
    <scope>NUCLEOTIDE SEQUENCE [LARGE SCALE GENOMIC DNA]</scope>
    <source>
        <strain evidence="2 3">HW T5.17</strain>
    </source>
</reference>
<dbReference type="InterPro" id="IPR029032">
    <property type="entry name" value="AhpD-like"/>
</dbReference>
<sequence>MSDGKNNQNGSDALYEQGVKTFEAAMGQPPTAFIETVDAIAPGYARMILESEFGDAYNRPGLDLRTRELVVIASCGALGVTGWGAMKMHIPAALRAGATRQEIVEVLIQIGFGAGLPTALGALQAAKEVFESLDAAKKA</sequence>
<dbReference type="AlphaFoldDB" id="A0A964E6J1"/>
<dbReference type="InterPro" id="IPR052512">
    <property type="entry name" value="4CMD/NDH-1_regulator"/>
</dbReference>
<evidence type="ECO:0000313" key="3">
    <source>
        <dbReference type="Proteomes" id="UP000721844"/>
    </source>
</evidence>
<dbReference type="Gene3D" id="1.20.1290.10">
    <property type="entry name" value="AhpD-like"/>
    <property type="match status" value="1"/>
</dbReference>
<evidence type="ECO:0000259" key="1">
    <source>
        <dbReference type="Pfam" id="PF02627"/>
    </source>
</evidence>
<dbReference type="PANTHER" id="PTHR33570">
    <property type="entry name" value="4-CARBOXYMUCONOLACTONE DECARBOXYLASE FAMILY PROTEIN"/>
    <property type="match status" value="1"/>
</dbReference>
<accession>A0A964E6J1</accession>
<gene>
    <name evidence="2" type="ORF">ACELLULO517_25520</name>
</gene>
<feature type="domain" description="Carboxymuconolactone decarboxylase-like" evidence="1">
    <location>
        <begin position="42"/>
        <end position="128"/>
    </location>
</feature>
<dbReference type="InterPro" id="IPR003779">
    <property type="entry name" value="CMD-like"/>
</dbReference>
<evidence type="ECO:0000313" key="2">
    <source>
        <dbReference type="EMBL" id="MCB8883634.1"/>
    </source>
</evidence>
<dbReference type="RefSeq" id="WP_227310300.1">
    <property type="nucleotide sequence ID" value="NZ_JAESVA010000015.1"/>
</dbReference>
<dbReference type="GO" id="GO:0051920">
    <property type="term" value="F:peroxiredoxin activity"/>
    <property type="evidence" value="ECO:0007669"/>
    <property type="project" value="InterPro"/>
</dbReference>
<dbReference type="Proteomes" id="UP000721844">
    <property type="component" value="Unassembled WGS sequence"/>
</dbReference>
<organism evidence="2 3">
    <name type="scientific">Acidisoma cellulosilyticum</name>
    <dbReference type="NCBI Taxonomy" id="2802395"/>
    <lineage>
        <taxon>Bacteria</taxon>
        <taxon>Pseudomonadati</taxon>
        <taxon>Pseudomonadota</taxon>
        <taxon>Alphaproteobacteria</taxon>
        <taxon>Acetobacterales</taxon>
        <taxon>Acidocellaceae</taxon>
        <taxon>Acidisoma</taxon>
    </lineage>
</organism>
<proteinExistence type="predicted"/>
<protein>
    <submittedName>
        <fullName evidence="2">Carboxymuconolactone decarboxylase family protein</fullName>
    </submittedName>
</protein>